<sequence length="101" mass="11123">MGYVSVRKMLSEVSALELSRWQAYSRYRAEKSEEDGDGGAAEARKKKQAEQRRERAEAAEERGELPSGGGEVSRSPSEPAPDVSPEGVEFPPASLWEQPTK</sequence>
<organism evidence="2">
    <name type="scientific">marine sediment metagenome</name>
    <dbReference type="NCBI Taxonomy" id="412755"/>
    <lineage>
        <taxon>unclassified sequences</taxon>
        <taxon>metagenomes</taxon>
        <taxon>ecological metagenomes</taxon>
    </lineage>
</organism>
<gene>
    <name evidence="2" type="ORF">LCGC14_0592380</name>
</gene>
<dbReference type="EMBL" id="LAZR01000929">
    <property type="protein sequence ID" value="KKN54440.1"/>
    <property type="molecule type" value="Genomic_DNA"/>
</dbReference>
<feature type="region of interest" description="Disordered" evidence="1">
    <location>
        <begin position="28"/>
        <end position="101"/>
    </location>
</feature>
<protein>
    <submittedName>
        <fullName evidence="2">Uncharacterized protein</fullName>
    </submittedName>
</protein>
<evidence type="ECO:0000256" key="1">
    <source>
        <dbReference type="SAM" id="MobiDB-lite"/>
    </source>
</evidence>
<name>A0A0F9RD19_9ZZZZ</name>
<dbReference type="PROSITE" id="PS01287">
    <property type="entry name" value="RTC"/>
    <property type="match status" value="1"/>
</dbReference>
<feature type="compositionally biased region" description="Basic and acidic residues" evidence="1">
    <location>
        <begin position="48"/>
        <end position="64"/>
    </location>
</feature>
<proteinExistence type="predicted"/>
<accession>A0A0F9RD19</accession>
<dbReference type="InterPro" id="IPR020719">
    <property type="entry name" value="RNA3'_term_phos_cycl-like_CS"/>
</dbReference>
<comment type="caution">
    <text evidence="2">The sequence shown here is derived from an EMBL/GenBank/DDBJ whole genome shotgun (WGS) entry which is preliminary data.</text>
</comment>
<evidence type="ECO:0000313" key="2">
    <source>
        <dbReference type="EMBL" id="KKN54440.1"/>
    </source>
</evidence>
<dbReference type="AlphaFoldDB" id="A0A0F9RD19"/>
<reference evidence="2" key="1">
    <citation type="journal article" date="2015" name="Nature">
        <title>Complex archaea that bridge the gap between prokaryotes and eukaryotes.</title>
        <authorList>
            <person name="Spang A."/>
            <person name="Saw J.H."/>
            <person name="Jorgensen S.L."/>
            <person name="Zaremba-Niedzwiedzka K."/>
            <person name="Martijn J."/>
            <person name="Lind A.E."/>
            <person name="van Eijk R."/>
            <person name="Schleper C."/>
            <person name="Guy L."/>
            <person name="Ettema T.J."/>
        </authorList>
    </citation>
    <scope>NUCLEOTIDE SEQUENCE</scope>
</reference>